<dbReference type="EMBL" id="JAFLCK010000027">
    <property type="protein sequence ID" value="MBN8661945.1"/>
    <property type="molecule type" value="Genomic_DNA"/>
</dbReference>
<gene>
    <name evidence="5" type="ORF">J0M35_16375</name>
</gene>
<dbReference type="PANTHER" id="PTHR44858">
    <property type="entry name" value="TETRATRICOPEPTIDE REPEAT PROTEIN 6"/>
    <property type="match status" value="1"/>
</dbReference>
<sequence>MQQAGSEPRRTDREQFQKYASSKQANGEAVKVYSAGLKAYERQDFAEAIKLLKKTNGIDDKCSGALYTLGAAYMWEDNFQSALETYTKGLKLCPNDVELNYRRGFANISLLRYKEAIVDLQKAHKLAPDRGDILVLEGKCHRALGQTGLAVKAYEKAARLSPRDEETLLALANLYFDDKSFEKALVTARTLTSYYKDVGEAYGIAGKALMGLKKYKEAEKEFDRAIACGTEFGAQFLGLKKECHKLAGKNK</sequence>
<dbReference type="InterPro" id="IPR019734">
    <property type="entry name" value="TPR_rpt"/>
</dbReference>
<dbReference type="PROSITE" id="PS50005">
    <property type="entry name" value="TPR"/>
    <property type="match status" value="2"/>
</dbReference>
<organism evidence="5 6">
    <name type="scientific">Candidatus Obscuribacter phosphatis</name>
    <dbReference type="NCBI Taxonomy" id="1906157"/>
    <lineage>
        <taxon>Bacteria</taxon>
        <taxon>Bacillati</taxon>
        <taxon>Candidatus Melainabacteria</taxon>
        <taxon>Candidatus Obscuribacterales</taxon>
        <taxon>Candidatus Obscuribacteraceae</taxon>
        <taxon>Candidatus Obscuribacter</taxon>
    </lineage>
</organism>
<evidence type="ECO:0000313" key="6">
    <source>
        <dbReference type="Proteomes" id="UP000664277"/>
    </source>
</evidence>
<reference evidence="5" key="1">
    <citation type="submission" date="2021-02" db="EMBL/GenBank/DDBJ databases">
        <title>Genome-Resolved Metagenomics of a Microbial Community Performing Photosynthetic Biological Nutrient Removal.</title>
        <authorList>
            <person name="Mcdaniel E.A."/>
        </authorList>
    </citation>
    <scope>NUCLEOTIDE SEQUENCE</scope>
    <source>
        <strain evidence="5">UWPOB_OBS1</strain>
    </source>
</reference>
<dbReference type="Pfam" id="PF12895">
    <property type="entry name" value="ANAPC3"/>
    <property type="match status" value="1"/>
</dbReference>
<dbReference type="Gene3D" id="1.25.40.10">
    <property type="entry name" value="Tetratricopeptide repeat domain"/>
    <property type="match status" value="2"/>
</dbReference>
<feature type="repeat" description="TPR" evidence="3">
    <location>
        <begin position="131"/>
        <end position="164"/>
    </location>
</feature>
<keyword evidence="2 3" id="KW-0802">TPR repeat</keyword>
<dbReference type="InterPro" id="IPR011990">
    <property type="entry name" value="TPR-like_helical_dom_sf"/>
</dbReference>
<evidence type="ECO:0000256" key="1">
    <source>
        <dbReference type="ARBA" id="ARBA00022737"/>
    </source>
</evidence>
<accession>A0A8J7TMA5</accession>
<evidence type="ECO:0000256" key="2">
    <source>
        <dbReference type="ARBA" id="ARBA00022803"/>
    </source>
</evidence>
<keyword evidence="1" id="KW-0677">Repeat</keyword>
<dbReference type="InterPro" id="IPR050498">
    <property type="entry name" value="Ycf3"/>
</dbReference>
<proteinExistence type="predicted"/>
<evidence type="ECO:0000256" key="4">
    <source>
        <dbReference type="SAM" id="MobiDB-lite"/>
    </source>
</evidence>
<feature type="region of interest" description="Disordered" evidence="4">
    <location>
        <begin position="1"/>
        <end position="24"/>
    </location>
</feature>
<dbReference type="InterPro" id="IPR013105">
    <property type="entry name" value="TPR_2"/>
</dbReference>
<dbReference type="Proteomes" id="UP000664277">
    <property type="component" value="Unassembled WGS sequence"/>
</dbReference>
<feature type="compositionally biased region" description="Basic and acidic residues" evidence="4">
    <location>
        <begin position="7"/>
        <end position="16"/>
    </location>
</feature>
<dbReference type="PANTHER" id="PTHR44858:SF1">
    <property type="entry name" value="UDP-N-ACETYLGLUCOSAMINE--PEPTIDE N-ACETYLGLUCOSAMINYLTRANSFERASE SPINDLY-RELATED"/>
    <property type="match status" value="1"/>
</dbReference>
<dbReference type="SMART" id="SM00028">
    <property type="entry name" value="TPR"/>
    <property type="match status" value="6"/>
</dbReference>
<evidence type="ECO:0000313" key="5">
    <source>
        <dbReference type="EMBL" id="MBN8661945.1"/>
    </source>
</evidence>
<protein>
    <submittedName>
        <fullName evidence="5">Tetratricopeptide repeat protein</fullName>
    </submittedName>
</protein>
<name>A0A8J7TMA5_9BACT</name>
<comment type="caution">
    <text evidence="5">The sequence shown here is derived from an EMBL/GenBank/DDBJ whole genome shotgun (WGS) entry which is preliminary data.</text>
</comment>
<feature type="repeat" description="TPR" evidence="3">
    <location>
        <begin position="63"/>
        <end position="96"/>
    </location>
</feature>
<dbReference type="SUPFAM" id="SSF48452">
    <property type="entry name" value="TPR-like"/>
    <property type="match status" value="1"/>
</dbReference>
<dbReference type="Pfam" id="PF07719">
    <property type="entry name" value="TPR_2"/>
    <property type="match status" value="1"/>
</dbReference>
<dbReference type="AlphaFoldDB" id="A0A8J7TMA5"/>
<evidence type="ECO:0000256" key="3">
    <source>
        <dbReference type="PROSITE-ProRule" id="PRU00339"/>
    </source>
</evidence>